<dbReference type="EMBL" id="SOFG01000004">
    <property type="protein sequence ID" value="TFB90338.1"/>
    <property type="molecule type" value="Genomic_DNA"/>
</dbReference>
<dbReference type="RefSeq" id="WP_134531921.1">
    <property type="nucleotide sequence ID" value="NZ_SOFG01000004.1"/>
</dbReference>
<sequence length="66" mass="7007">MSTKKQLGTVGGILIIGVLAAMAPVAGQALSMTVSSLAGFQRSVRTRIFPRHNVAKPTREGDRSNR</sequence>
<protein>
    <submittedName>
        <fullName evidence="1">Uncharacterized protein</fullName>
    </submittedName>
</protein>
<organism evidence="1 2">
    <name type="scientific">Cryobacterium algoricola</name>
    <dbReference type="NCBI Taxonomy" id="1259183"/>
    <lineage>
        <taxon>Bacteria</taxon>
        <taxon>Bacillati</taxon>
        <taxon>Actinomycetota</taxon>
        <taxon>Actinomycetes</taxon>
        <taxon>Micrococcales</taxon>
        <taxon>Microbacteriaceae</taxon>
        <taxon>Cryobacterium</taxon>
    </lineage>
</organism>
<proteinExistence type="predicted"/>
<name>A0ABY2IIP3_9MICO</name>
<evidence type="ECO:0000313" key="1">
    <source>
        <dbReference type="EMBL" id="TFB90338.1"/>
    </source>
</evidence>
<comment type="caution">
    <text evidence="1">The sequence shown here is derived from an EMBL/GenBank/DDBJ whole genome shotgun (WGS) entry which is preliminary data.</text>
</comment>
<accession>A0ABY2IIP3</accession>
<dbReference type="Proteomes" id="UP000297608">
    <property type="component" value="Unassembled WGS sequence"/>
</dbReference>
<reference evidence="1 2" key="1">
    <citation type="submission" date="2019-03" db="EMBL/GenBank/DDBJ databases">
        <title>Genomics of glacier-inhabiting Cryobacterium strains.</title>
        <authorList>
            <person name="Liu Q."/>
            <person name="Xin Y.-H."/>
        </authorList>
    </citation>
    <scope>NUCLEOTIDE SEQUENCE [LARGE SCALE GENOMIC DNA]</scope>
    <source>
        <strain evidence="1 2">MDB2-B</strain>
    </source>
</reference>
<gene>
    <name evidence="1" type="ORF">E3O44_01610</name>
</gene>
<evidence type="ECO:0000313" key="2">
    <source>
        <dbReference type="Proteomes" id="UP000297608"/>
    </source>
</evidence>
<keyword evidence="2" id="KW-1185">Reference proteome</keyword>